<sequence length="18" mass="2234">MFKLQNQFKIISICLFIF</sequence>
<feature type="domain" description="Sequence-variable mosaic (SVM) signal sequence" evidence="1">
    <location>
        <begin position="1"/>
        <end position="18"/>
    </location>
</feature>
<proteinExistence type="predicted"/>
<protein>
    <submittedName>
        <fullName evidence="2">SVM family protein</fullName>
    </submittedName>
</protein>
<accession>A0A7S7G133</accession>
<evidence type="ECO:0000259" key="1">
    <source>
        <dbReference type="Pfam" id="PF12113"/>
    </source>
</evidence>
<name>A0A7S7G133_9MOLU</name>
<evidence type="ECO:0000313" key="2">
    <source>
        <dbReference type="EMBL" id="QOX89597.1"/>
    </source>
</evidence>
<dbReference type="EMBL" id="CP060385">
    <property type="protein sequence ID" value="QOX89597.1"/>
    <property type="molecule type" value="Genomic_DNA"/>
</dbReference>
<dbReference type="InterPro" id="IPR021970">
    <property type="entry name" value="SVM_signal"/>
</dbReference>
<reference evidence="2" key="1">
    <citation type="submission" date="2020-08" db="EMBL/GenBank/DDBJ databases">
        <title>Phytoplasma sp. strain PR08 associated with Phyllody Disease of Parthenium hysterophorus.</title>
        <authorList>
            <person name="Kirdat K."/>
            <person name="Tiwarekar B."/>
            <person name="Yadav A."/>
        </authorList>
    </citation>
    <scope>NUCLEOTIDE SEQUENCE [LARGE SCALE GENOMIC DNA]</scope>
    <source>
        <strain evidence="2">PR08</strain>
    </source>
</reference>
<dbReference type="Pfam" id="PF12113">
    <property type="entry name" value="SVM_signal"/>
    <property type="match status" value="1"/>
</dbReference>
<organism evidence="2">
    <name type="scientific">Candidatus Phytoplasma australasiaticum subsp. australasiaticum</name>
    <dbReference type="NCBI Taxonomy" id="2832407"/>
    <lineage>
        <taxon>Bacteria</taxon>
        <taxon>Bacillati</taxon>
        <taxon>Mycoplasmatota</taxon>
        <taxon>Mollicutes</taxon>
        <taxon>Acholeplasmatales</taxon>
        <taxon>Acholeplasmataceae</taxon>
        <taxon>Candidatus Phytoplasma</taxon>
        <taxon>16SrII (Peanut WB group)</taxon>
        <taxon>Candidatus Phytoplasma australasiaticum</taxon>
    </lineage>
</organism>
<dbReference type="AlphaFoldDB" id="A0A7S7G133"/>
<gene>
    <name evidence="2" type="ORF">H7685_02470</name>
</gene>